<dbReference type="GO" id="GO:1990904">
    <property type="term" value="C:ribonucleoprotein complex"/>
    <property type="evidence" value="ECO:0007669"/>
    <property type="project" value="UniProtKB-KW"/>
</dbReference>
<evidence type="ECO:0000256" key="5">
    <source>
        <dbReference type="ARBA" id="ARBA00035330"/>
    </source>
</evidence>
<reference evidence="9" key="1">
    <citation type="journal article" date="2013" name="Science">
        <title>Comparative analysis of bat genomes provides insight into the evolution of flight and immunity.</title>
        <authorList>
            <person name="Zhang G."/>
            <person name="Cowled C."/>
            <person name="Shi Z."/>
            <person name="Huang Z."/>
            <person name="Bishop-Lilly K.A."/>
            <person name="Fang X."/>
            <person name="Wynne J.W."/>
            <person name="Xiong Z."/>
            <person name="Baker M.L."/>
            <person name="Zhao W."/>
            <person name="Tachedjian M."/>
            <person name="Zhu Y."/>
            <person name="Zhou P."/>
            <person name="Jiang X."/>
            <person name="Ng J."/>
            <person name="Yang L."/>
            <person name="Wu L."/>
            <person name="Xiao J."/>
            <person name="Feng Y."/>
            <person name="Chen Y."/>
            <person name="Sun X."/>
            <person name="Zhang Y."/>
            <person name="Marsh G.A."/>
            <person name="Crameri G."/>
            <person name="Broder C.C."/>
            <person name="Frey K.G."/>
            <person name="Wang L.F."/>
            <person name="Wang J."/>
        </authorList>
    </citation>
    <scope>NUCLEOTIDE SEQUENCE [LARGE SCALE GENOMIC DNA]</scope>
</reference>
<evidence type="ECO:0000256" key="4">
    <source>
        <dbReference type="ARBA" id="ARBA00035223"/>
    </source>
</evidence>
<protein>
    <recommendedName>
        <fullName evidence="4">Large ribosomal subunit protein eL28</fullName>
    </recommendedName>
    <alternativeName>
        <fullName evidence="5">60S ribosomal protein L28</fullName>
    </alternativeName>
</protein>
<accession>L5K956</accession>
<dbReference type="GO" id="GO:0003735">
    <property type="term" value="F:structural constituent of ribosome"/>
    <property type="evidence" value="ECO:0007669"/>
    <property type="project" value="InterPro"/>
</dbReference>
<evidence type="ECO:0000313" key="8">
    <source>
        <dbReference type="EMBL" id="ELK08055.1"/>
    </source>
</evidence>
<evidence type="ECO:0000259" key="7">
    <source>
        <dbReference type="Pfam" id="PF01778"/>
    </source>
</evidence>
<dbReference type="InParanoid" id="L5K956"/>
<dbReference type="AlphaFoldDB" id="L5K956"/>
<evidence type="ECO:0000256" key="2">
    <source>
        <dbReference type="ARBA" id="ARBA00022980"/>
    </source>
</evidence>
<dbReference type="Pfam" id="PF01778">
    <property type="entry name" value="Ribosomal_L28e"/>
    <property type="match status" value="1"/>
</dbReference>
<keyword evidence="9" id="KW-1185">Reference proteome</keyword>
<evidence type="ECO:0000256" key="3">
    <source>
        <dbReference type="ARBA" id="ARBA00023274"/>
    </source>
</evidence>
<proteinExistence type="inferred from homology"/>
<comment type="similarity">
    <text evidence="1">Belongs to the eukaryotic ribosomal protein eL28 family.</text>
</comment>
<sequence>MVGRNCSSFLIKRNKQTYSTEPNNLTACNSFHYTGLIHRKMVGVEPSRWQRHGARHEAESQPAKAGHLSCADCRQQEHPGPPQQHGAHDPQEQITPGSPQGPYLQSQRHPAQPEAQR</sequence>
<dbReference type="InterPro" id="IPR002672">
    <property type="entry name" value="Ribosomal_eL28"/>
</dbReference>
<dbReference type="Proteomes" id="UP000010552">
    <property type="component" value="Unassembled WGS sequence"/>
</dbReference>
<keyword evidence="3" id="KW-0687">Ribonucleoprotein</keyword>
<dbReference type="GO" id="GO:0006412">
    <property type="term" value="P:translation"/>
    <property type="evidence" value="ECO:0007669"/>
    <property type="project" value="InterPro"/>
</dbReference>
<dbReference type="InterPro" id="IPR029004">
    <property type="entry name" value="Ribosomal_eL28/Mak16"/>
</dbReference>
<keyword evidence="2 8" id="KW-0689">Ribosomal protein</keyword>
<evidence type="ECO:0000313" key="9">
    <source>
        <dbReference type="Proteomes" id="UP000010552"/>
    </source>
</evidence>
<feature type="region of interest" description="Disordered" evidence="6">
    <location>
        <begin position="48"/>
        <end position="117"/>
    </location>
</feature>
<dbReference type="EMBL" id="KB030941">
    <property type="protein sequence ID" value="ELK08055.1"/>
    <property type="molecule type" value="Genomic_DNA"/>
</dbReference>
<feature type="domain" description="Ribosomal eL28/Mak16" evidence="7">
    <location>
        <begin position="4"/>
        <end position="47"/>
    </location>
</feature>
<dbReference type="PANTHER" id="PTHR10544">
    <property type="entry name" value="60S RIBOSOMAL PROTEIN L28"/>
    <property type="match status" value="1"/>
</dbReference>
<evidence type="ECO:0000256" key="1">
    <source>
        <dbReference type="ARBA" id="ARBA00007926"/>
    </source>
</evidence>
<dbReference type="STRING" id="9402.L5K956"/>
<dbReference type="Gene3D" id="3.30.390.110">
    <property type="match status" value="1"/>
</dbReference>
<dbReference type="GO" id="GO:0005840">
    <property type="term" value="C:ribosome"/>
    <property type="evidence" value="ECO:0007669"/>
    <property type="project" value="UniProtKB-KW"/>
</dbReference>
<organism evidence="8 9">
    <name type="scientific">Pteropus alecto</name>
    <name type="common">Black flying fox</name>
    <dbReference type="NCBI Taxonomy" id="9402"/>
    <lineage>
        <taxon>Eukaryota</taxon>
        <taxon>Metazoa</taxon>
        <taxon>Chordata</taxon>
        <taxon>Craniata</taxon>
        <taxon>Vertebrata</taxon>
        <taxon>Euteleostomi</taxon>
        <taxon>Mammalia</taxon>
        <taxon>Eutheria</taxon>
        <taxon>Laurasiatheria</taxon>
        <taxon>Chiroptera</taxon>
        <taxon>Yinpterochiroptera</taxon>
        <taxon>Pteropodoidea</taxon>
        <taxon>Pteropodidae</taxon>
        <taxon>Pteropodinae</taxon>
        <taxon>Pteropus</taxon>
    </lineage>
</organism>
<feature type="compositionally biased region" description="Polar residues" evidence="6">
    <location>
        <begin position="92"/>
        <end position="109"/>
    </location>
</feature>
<evidence type="ECO:0000256" key="6">
    <source>
        <dbReference type="SAM" id="MobiDB-lite"/>
    </source>
</evidence>
<gene>
    <name evidence="8" type="ORF">PAL_GLEAN10003724</name>
</gene>
<name>L5K956_PTEAL</name>